<dbReference type="GO" id="GO:0005634">
    <property type="term" value="C:nucleus"/>
    <property type="evidence" value="ECO:0007669"/>
    <property type="project" value="TreeGrafter"/>
</dbReference>
<feature type="region of interest" description="Disordered" evidence="2">
    <location>
        <begin position="180"/>
        <end position="217"/>
    </location>
</feature>
<evidence type="ECO:0000256" key="1">
    <source>
        <dbReference type="SAM" id="Coils"/>
    </source>
</evidence>
<proteinExistence type="predicted"/>
<dbReference type="Proteomes" id="UP000824998">
    <property type="component" value="Unassembled WGS sequence"/>
</dbReference>
<reference evidence="3" key="1">
    <citation type="journal article" date="2021" name="IMA Fungus">
        <title>Genomic characterization of three marine fungi, including Emericellopsis atlantica sp. nov. with signatures of a generalist lifestyle and marine biomass degradation.</title>
        <authorList>
            <person name="Hagestad O.C."/>
            <person name="Hou L."/>
            <person name="Andersen J.H."/>
            <person name="Hansen E.H."/>
            <person name="Altermark B."/>
            <person name="Li C."/>
            <person name="Kuhnert E."/>
            <person name="Cox R.J."/>
            <person name="Crous P.W."/>
            <person name="Spatafora J.W."/>
            <person name="Lail K."/>
            <person name="Amirebrahimi M."/>
            <person name="Lipzen A."/>
            <person name="Pangilinan J."/>
            <person name="Andreopoulos W."/>
            <person name="Hayes R.D."/>
            <person name="Ng V."/>
            <person name="Grigoriev I.V."/>
            <person name="Jackson S.A."/>
            <person name="Sutton T.D.S."/>
            <person name="Dobson A.D.W."/>
            <person name="Rama T."/>
        </authorList>
    </citation>
    <scope>NUCLEOTIDE SEQUENCE</scope>
    <source>
        <strain evidence="3">TRa018bII</strain>
    </source>
</reference>
<dbReference type="AlphaFoldDB" id="A0A9P8C6F0"/>
<dbReference type="PANTHER" id="PTHR13621:SF2">
    <property type="entry name" value="PROLINE-RICH PROTEIN PRCC"/>
    <property type="match status" value="1"/>
</dbReference>
<name>A0A9P8C6F0_9HELO</name>
<feature type="coiled-coil region" evidence="1">
    <location>
        <begin position="360"/>
        <end position="387"/>
    </location>
</feature>
<dbReference type="PANTHER" id="PTHR13621">
    <property type="entry name" value="PROLINE-RICH PROTEIN PRCC"/>
    <property type="match status" value="1"/>
</dbReference>
<accession>A0A9P8C6F0</accession>
<sequence>MALVDYSDSDASDSEDIKPTKLVSSSAKPAFQKVVDRSNPGKIKVSLPQSALKRETPDDEPPTKRAKTAGGGAFSEFNSFLPAPKGTRHNTKSTLGGGDAARKGGLGAGVNLKTGPAPGFSRDTEPDSEYQNEEGITQGGSAGGMSLPPPKASQPEGQRLAEEVKLVGKPLMFRPLSVARKAHKKKTPASQISSTVPPAAPTPPHTPAPQTPVEKATRPRVSLFSMSAEGTASPPTTQSHEEYEPMIIQSDTPSQQFSQSSNQEPYSVDEYTPNASQTLPPFAPTPPVSQSLDDIAGDLQLSAAERRQLFGRQKNGKSFLQGVTNVINFNTDQEYLHNEEMRAAGEQVKNNPVRSIAPGKHSLKQLVNAAQTQKDALEESFQAGKNNRKEAGSRYGCMFQYKCFPSTCIYGLFNVSTQQCEDQYFVDKAVPNKDKVRLEQVSWDPSGKIRFLLLFFIPAPQYDLEKLSSDGLTNLYYRTSTKNVLNARGHIFQITRLLGSTTTSRILGKHARYLLKATITYGPKRFPKADGQTEGSLEFAMGALGGLRHLPGQELGYSTPRLWWNVIIITNN</sequence>
<evidence type="ECO:0000313" key="3">
    <source>
        <dbReference type="EMBL" id="KAG9233971.1"/>
    </source>
</evidence>
<protein>
    <submittedName>
        <fullName evidence="3">Mitotic checkpoint regulator, MAD2B-interacting-domain-containing protein</fullName>
    </submittedName>
</protein>
<feature type="region of interest" description="Disordered" evidence="2">
    <location>
        <begin position="1"/>
        <end position="160"/>
    </location>
</feature>
<feature type="compositionally biased region" description="Polar residues" evidence="2">
    <location>
        <begin position="251"/>
        <end position="265"/>
    </location>
</feature>
<dbReference type="EMBL" id="MU251480">
    <property type="protein sequence ID" value="KAG9233971.1"/>
    <property type="molecule type" value="Genomic_DNA"/>
</dbReference>
<dbReference type="InterPro" id="IPR018800">
    <property type="entry name" value="PRCC"/>
</dbReference>
<dbReference type="Pfam" id="PF10253">
    <property type="entry name" value="PRCC"/>
    <property type="match status" value="1"/>
</dbReference>
<feature type="region of interest" description="Disordered" evidence="2">
    <location>
        <begin position="251"/>
        <end position="293"/>
    </location>
</feature>
<keyword evidence="4" id="KW-1185">Reference proteome</keyword>
<evidence type="ECO:0000256" key="2">
    <source>
        <dbReference type="SAM" id="MobiDB-lite"/>
    </source>
</evidence>
<keyword evidence="1" id="KW-0175">Coiled coil</keyword>
<evidence type="ECO:0000313" key="4">
    <source>
        <dbReference type="Proteomes" id="UP000824998"/>
    </source>
</evidence>
<comment type="caution">
    <text evidence="3">The sequence shown here is derived from an EMBL/GenBank/DDBJ whole genome shotgun (WGS) entry which is preliminary data.</text>
</comment>
<dbReference type="OrthoDB" id="2555634at2759"/>
<feature type="compositionally biased region" description="Gly residues" evidence="2">
    <location>
        <begin position="95"/>
        <end position="108"/>
    </location>
</feature>
<feature type="compositionally biased region" description="Pro residues" evidence="2">
    <location>
        <begin position="198"/>
        <end position="210"/>
    </location>
</feature>
<gene>
    <name evidence="3" type="ORF">BJ875DRAFT_543338</name>
</gene>
<organism evidence="3 4">
    <name type="scientific">Amylocarpus encephaloides</name>
    <dbReference type="NCBI Taxonomy" id="45428"/>
    <lineage>
        <taxon>Eukaryota</taxon>
        <taxon>Fungi</taxon>
        <taxon>Dikarya</taxon>
        <taxon>Ascomycota</taxon>
        <taxon>Pezizomycotina</taxon>
        <taxon>Leotiomycetes</taxon>
        <taxon>Helotiales</taxon>
        <taxon>Helotiales incertae sedis</taxon>
        <taxon>Amylocarpus</taxon>
    </lineage>
</organism>